<accession>E3N2Y5</accession>
<reference evidence="1" key="1">
    <citation type="submission" date="2007-07" db="EMBL/GenBank/DDBJ databases">
        <title>PCAP assembly of the Caenorhabditis remanei genome.</title>
        <authorList>
            <consortium name="The Caenorhabditis remanei Sequencing Consortium"/>
            <person name="Wilson R.K."/>
        </authorList>
    </citation>
    <scope>NUCLEOTIDE SEQUENCE [LARGE SCALE GENOMIC DNA]</scope>
    <source>
        <strain evidence="1">PB4641</strain>
    </source>
</reference>
<protein>
    <submittedName>
        <fullName evidence="1">Uncharacterized protein</fullName>
    </submittedName>
</protein>
<gene>
    <name evidence="1" type="ORF">CRE_19884</name>
</gene>
<dbReference type="HOGENOM" id="CLU_2456908_0_0_1"/>
<organism evidence="2">
    <name type="scientific">Caenorhabditis remanei</name>
    <name type="common">Caenorhabditis vulgaris</name>
    <dbReference type="NCBI Taxonomy" id="31234"/>
    <lineage>
        <taxon>Eukaryota</taxon>
        <taxon>Metazoa</taxon>
        <taxon>Ecdysozoa</taxon>
        <taxon>Nematoda</taxon>
        <taxon>Chromadorea</taxon>
        <taxon>Rhabditida</taxon>
        <taxon>Rhabditina</taxon>
        <taxon>Rhabditomorpha</taxon>
        <taxon>Rhabditoidea</taxon>
        <taxon>Rhabditidae</taxon>
        <taxon>Peloderinae</taxon>
        <taxon>Caenorhabditis</taxon>
    </lineage>
</organism>
<sequence>MISVCPDVCIPSDNHKIQHYTTYNTTLSFNRILYADLKKDIQSFTNIPNDFQELRFRGEDLPVVERPIQDIKFGEEIVVKHSLLDSCLK</sequence>
<proteinExistence type="predicted"/>
<dbReference type="InParanoid" id="E3N2Y5"/>
<dbReference type="Proteomes" id="UP000008281">
    <property type="component" value="Unassembled WGS sequence"/>
</dbReference>
<dbReference type="OrthoDB" id="5875060at2759"/>
<evidence type="ECO:0000313" key="2">
    <source>
        <dbReference type="Proteomes" id="UP000008281"/>
    </source>
</evidence>
<evidence type="ECO:0000313" key="1">
    <source>
        <dbReference type="EMBL" id="EFO84389.1"/>
    </source>
</evidence>
<dbReference type="AlphaFoldDB" id="E3N2Y5"/>
<name>E3N2Y5_CAERE</name>
<keyword evidence="2" id="KW-1185">Reference proteome</keyword>
<dbReference type="EMBL" id="DS268516">
    <property type="protein sequence ID" value="EFO84389.1"/>
    <property type="molecule type" value="Genomic_DNA"/>
</dbReference>